<feature type="transmembrane region" description="Helical" evidence="2">
    <location>
        <begin position="7"/>
        <end position="25"/>
    </location>
</feature>
<proteinExistence type="predicted"/>
<dbReference type="AlphaFoldDB" id="A0A844YIQ3"/>
<keyword evidence="2" id="KW-0812">Transmembrane</keyword>
<dbReference type="EMBL" id="WTYN01000003">
    <property type="protein sequence ID" value="MXO63817.1"/>
    <property type="molecule type" value="Genomic_DNA"/>
</dbReference>
<sequence>MASASKRFIVVIVYWVAPGLALLLIMFGGEFQLAGFVAFGVLFLFHLVRGKDYQGNPTTFGIRRDSSWLGEQRQVSDGGSILGKKRRVGEQPEYE</sequence>
<accession>A0A844YIQ3</accession>
<keyword evidence="2" id="KW-1133">Transmembrane helix</keyword>
<organism evidence="3 4">
    <name type="scientific">Qipengyuania oceanensis</name>
    <dbReference type="NCBI Taxonomy" id="1463597"/>
    <lineage>
        <taxon>Bacteria</taxon>
        <taxon>Pseudomonadati</taxon>
        <taxon>Pseudomonadota</taxon>
        <taxon>Alphaproteobacteria</taxon>
        <taxon>Sphingomonadales</taxon>
        <taxon>Erythrobacteraceae</taxon>
        <taxon>Qipengyuania</taxon>
    </lineage>
</organism>
<evidence type="ECO:0000313" key="3">
    <source>
        <dbReference type="EMBL" id="MXO63817.1"/>
    </source>
</evidence>
<dbReference type="Proteomes" id="UP000445582">
    <property type="component" value="Unassembled WGS sequence"/>
</dbReference>
<evidence type="ECO:0000256" key="2">
    <source>
        <dbReference type="SAM" id="Phobius"/>
    </source>
</evidence>
<protein>
    <submittedName>
        <fullName evidence="3">Uncharacterized protein</fullName>
    </submittedName>
</protein>
<comment type="caution">
    <text evidence="3">The sequence shown here is derived from an EMBL/GenBank/DDBJ whole genome shotgun (WGS) entry which is preliminary data.</text>
</comment>
<dbReference type="OrthoDB" id="9858257at2"/>
<reference evidence="3 4" key="1">
    <citation type="submission" date="2019-12" db="EMBL/GenBank/DDBJ databases">
        <title>Genomic-based taxomic classification of the family Erythrobacteraceae.</title>
        <authorList>
            <person name="Xu L."/>
        </authorList>
    </citation>
    <scope>NUCLEOTIDE SEQUENCE [LARGE SCALE GENOMIC DNA]</scope>
    <source>
        <strain evidence="3 4">MCCC 1A09965</strain>
    </source>
</reference>
<feature type="region of interest" description="Disordered" evidence="1">
    <location>
        <begin position="73"/>
        <end position="95"/>
    </location>
</feature>
<gene>
    <name evidence="3" type="ORF">GRI48_12425</name>
</gene>
<keyword evidence="4" id="KW-1185">Reference proteome</keyword>
<evidence type="ECO:0000256" key="1">
    <source>
        <dbReference type="SAM" id="MobiDB-lite"/>
    </source>
</evidence>
<feature type="transmembrane region" description="Helical" evidence="2">
    <location>
        <begin position="31"/>
        <end position="48"/>
    </location>
</feature>
<dbReference type="RefSeq" id="WP_160676750.1">
    <property type="nucleotide sequence ID" value="NZ_WTYN01000003.1"/>
</dbReference>
<name>A0A844YIQ3_9SPHN</name>
<keyword evidence="2" id="KW-0472">Membrane</keyword>
<evidence type="ECO:0000313" key="4">
    <source>
        <dbReference type="Proteomes" id="UP000445582"/>
    </source>
</evidence>